<evidence type="ECO:0000256" key="1">
    <source>
        <dbReference type="SAM" id="Phobius"/>
    </source>
</evidence>
<evidence type="ECO:0000313" key="2">
    <source>
        <dbReference type="EMBL" id="MUZ72308.1"/>
    </source>
</evidence>
<organism evidence="2 3">
    <name type="scientific">Agrobacterium vitis</name>
    <name type="common">Rhizobium vitis</name>
    <dbReference type="NCBI Taxonomy" id="373"/>
    <lineage>
        <taxon>Bacteria</taxon>
        <taxon>Pseudomonadati</taxon>
        <taxon>Pseudomonadota</taxon>
        <taxon>Alphaproteobacteria</taxon>
        <taxon>Hyphomicrobiales</taxon>
        <taxon>Rhizobiaceae</taxon>
        <taxon>Rhizobium/Agrobacterium group</taxon>
        <taxon>Agrobacterium</taxon>
    </lineage>
</organism>
<protein>
    <recommendedName>
        <fullName evidence="4">Transmemrbane protein</fullName>
    </recommendedName>
</protein>
<evidence type="ECO:0000313" key="3">
    <source>
        <dbReference type="Proteomes" id="UP000477951"/>
    </source>
</evidence>
<feature type="transmembrane region" description="Helical" evidence="1">
    <location>
        <begin position="116"/>
        <end position="137"/>
    </location>
</feature>
<name>A0A6L6VBX2_AGRVI</name>
<proteinExistence type="predicted"/>
<keyword evidence="1" id="KW-0812">Transmembrane</keyword>
<dbReference type="EMBL" id="WPHR01000003">
    <property type="protein sequence ID" value="MUZ72308.1"/>
    <property type="molecule type" value="Genomic_DNA"/>
</dbReference>
<comment type="caution">
    <text evidence="2">The sequence shown here is derived from an EMBL/GenBank/DDBJ whole genome shotgun (WGS) entry which is preliminary data.</text>
</comment>
<keyword evidence="1" id="KW-0472">Membrane</keyword>
<feature type="transmembrane region" description="Helical" evidence="1">
    <location>
        <begin position="20"/>
        <end position="44"/>
    </location>
</feature>
<gene>
    <name evidence="2" type="ORF">GOZ90_06410</name>
</gene>
<dbReference type="Proteomes" id="UP000477951">
    <property type="component" value="Unassembled WGS sequence"/>
</dbReference>
<evidence type="ECO:0008006" key="4">
    <source>
        <dbReference type="Google" id="ProtNLM"/>
    </source>
</evidence>
<dbReference type="Pfam" id="PF19660">
    <property type="entry name" value="DUF6163"/>
    <property type="match status" value="1"/>
</dbReference>
<dbReference type="AlphaFoldDB" id="A0A6L6VBX2"/>
<feature type="transmembrane region" description="Helical" evidence="1">
    <location>
        <begin position="64"/>
        <end position="84"/>
    </location>
</feature>
<feature type="transmembrane region" description="Helical" evidence="1">
    <location>
        <begin position="91"/>
        <end position="110"/>
    </location>
</feature>
<keyword evidence="1" id="KW-1133">Transmembrane helix</keyword>
<reference evidence="2 3" key="1">
    <citation type="submission" date="2019-12" db="EMBL/GenBank/DDBJ databases">
        <title>Whole-genome sequencing of Allorhizobium vitis.</title>
        <authorList>
            <person name="Gan H.M."/>
            <person name="Szegedi E."/>
            <person name="Burr T."/>
            <person name="Savka M.A."/>
        </authorList>
    </citation>
    <scope>NUCLEOTIDE SEQUENCE [LARGE SCALE GENOMIC DNA]</scope>
    <source>
        <strain evidence="2 3">CG516</strain>
    </source>
</reference>
<dbReference type="InterPro" id="IPR046161">
    <property type="entry name" value="DUF6163"/>
</dbReference>
<sequence>MRYRRAMIDDVVHTPKPSLVDLLFVLFLRVVALACLWLGLQFWGLLVGFAGDGLGRFDLMNVPWRIASCGLAVMLPVAGVGLWMTVSWGPVIWVIAASGQILMHAVWPGIFGRDPLIVAFHLIVAVVYIAFRLAILLQKRRRATA</sequence>
<accession>A0A6L6VBX2</accession>